<feature type="domain" description="Metallo-beta-lactamase" evidence="2">
    <location>
        <begin position="54"/>
        <end position="215"/>
    </location>
</feature>
<evidence type="ECO:0000256" key="1">
    <source>
        <dbReference type="ARBA" id="ARBA00022801"/>
    </source>
</evidence>
<dbReference type="SUPFAM" id="SSF56281">
    <property type="entry name" value="Metallo-hydrolase/oxidoreductase"/>
    <property type="match status" value="1"/>
</dbReference>
<dbReference type="InterPro" id="IPR001279">
    <property type="entry name" value="Metallo-B-lactamas"/>
</dbReference>
<evidence type="ECO:0000313" key="4">
    <source>
        <dbReference type="Proteomes" id="UP000295438"/>
    </source>
</evidence>
<dbReference type="PANTHER" id="PTHR43546">
    <property type="entry name" value="UPF0173 METAL-DEPENDENT HYDROLASE MJ1163-RELATED"/>
    <property type="match status" value="1"/>
</dbReference>
<organism evidence="3 4">
    <name type="scientific">Algoriphagus formosus</name>
    <dbReference type="NCBI Taxonomy" id="2007308"/>
    <lineage>
        <taxon>Bacteria</taxon>
        <taxon>Pseudomonadati</taxon>
        <taxon>Bacteroidota</taxon>
        <taxon>Cytophagia</taxon>
        <taxon>Cytophagales</taxon>
        <taxon>Cyclobacteriaceae</taxon>
        <taxon>Algoriphagus</taxon>
    </lineage>
</organism>
<proteinExistence type="predicted"/>
<dbReference type="GO" id="GO:0016787">
    <property type="term" value="F:hydrolase activity"/>
    <property type="evidence" value="ECO:0007669"/>
    <property type="project" value="UniProtKB-KW"/>
</dbReference>
<comment type="caution">
    <text evidence="3">The sequence shown here is derived from an EMBL/GenBank/DDBJ whole genome shotgun (WGS) entry which is preliminary data.</text>
</comment>
<dbReference type="Proteomes" id="UP000295438">
    <property type="component" value="Unassembled WGS sequence"/>
</dbReference>
<dbReference type="EMBL" id="SMUW01000028">
    <property type="protein sequence ID" value="TDK47936.1"/>
    <property type="molecule type" value="Genomic_DNA"/>
</dbReference>
<evidence type="ECO:0000259" key="2">
    <source>
        <dbReference type="Pfam" id="PF12706"/>
    </source>
</evidence>
<dbReference type="InterPro" id="IPR050114">
    <property type="entry name" value="UPF0173_UPF0282_UlaG_hydrolase"/>
</dbReference>
<dbReference type="Gene3D" id="3.60.15.10">
    <property type="entry name" value="Ribonuclease Z/Hydroxyacylglutathione hydrolase-like"/>
    <property type="match status" value="1"/>
</dbReference>
<gene>
    <name evidence="3" type="ORF">E1898_04490</name>
</gene>
<name>A0A4R5V8R0_9BACT</name>
<evidence type="ECO:0000313" key="3">
    <source>
        <dbReference type="EMBL" id="TDK47936.1"/>
    </source>
</evidence>
<dbReference type="Pfam" id="PF12706">
    <property type="entry name" value="Lactamase_B_2"/>
    <property type="match status" value="1"/>
</dbReference>
<protein>
    <submittedName>
        <fullName evidence="3">MBL fold metallo-hydrolase</fullName>
    </submittedName>
</protein>
<dbReference type="PANTHER" id="PTHR43546:SF9">
    <property type="entry name" value="L-ASCORBATE-6-PHOSPHATE LACTONASE ULAG-RELATED"/>
    <property type="match status" value="1"/>
</dbReference>
<sequence length="255" mass="28588">MKLQLWRNATLELTIGDWKLLVDPMLGEKGSFGPFPWTDDKRDNPLVDLPFTKEELKRKLNQINAIFVSHLHPDHFDQAAIDLIDKDKTIICPYTLTKTIKSYGFRSVIEIRDGLNLNGINLQLTMGRHGEGEIGKLMGPVYGLVISQGSNSIYIAGDTVWCPEVGSIVEFYKPKHMIVAGGAATFQMGNPVTMNAQDIKELADFTSGSSIWLTHLEAISPCQEGRDFLVEFIKQNNLSGRVFVPKDGEEFELKF</sequence>
<accession>A0A4R5V8R0</accession>
<keyword evidence="1 3" id="KW-0378">Hydrolase</keyword>
<keyword evidence="4" id="KW-1185">Reference proteome</keyword>
<dbReference type="RefSeq" id="WP_133390006.1">
    <property type="nucleotide sequence ID" value="NZ_SMUW01000028.1"/>
</dbReference>
<dbReference type="InterPro" id="IPR036866">
    <property type="entry name" value="RibonucZ/Hydroxyglut_hydro"/>
</dbReference>
<reference evidence="3 4" key="1">
    <citation type="submission" date="2019-03" db="EMBL/GenBank/DDBJ databases">
        <title>Algoriphagus aquimaris sp. nov., isolated form marine sediment in Pohang, Korea.</title>
        <authorList>
            <person name="Kim J."/>
            <person name="Yoon S.-H."/>
            <person name="Lee S.-S."/>
        </authorList>
    </citation>
    <scope>NUCLEOTIDE SEQUENCE [LARGE SCALE GENOMIC DNA]</scope>
    <source>
        <strain evidence="3 4">F21</strain>
    </source>
</reference>
<dbReference type="AlphaFoldDB" id="A0A4R5V8R0"/>